<evidence type="ECO:0000256" key="13">
    <source>
        <dbReference type="ARBA" id="ARBA00023136"/>
    </source>
</evidence>
<evidence type="ECO:0000256" key="5">
    <source>
        <dbReference type="ARBA" id="ARBA00011984"/>
    </source>
</evidence>
<dbReference type="GO" id="GO:0032482">
    <property type="term" value="P:Rab protein signal transduction"/>
    <property type="evidence" value="ECO:0007669"/>
    <property type="project" value="InterPro"/>
</dbReference>
<dbReference type="EMBL" id="JAROKS010000006">
    <property type="protein sequence ID" value="KAK1802594.1"/>
    <property type="molecule type" value="Genomic_DNA"/>
</dbReference>
<keyword evidence="6" id="KW-0813">Transport</keyword>
<keyword evidence="15" id="KW-0636">Prenylation</keyword>
<dbReference type="Gene3D" id="1.10.472.30">
    <property type="entry name" value="Transcription elongation factor S-II, central domain"/>
    <property type="match status" value="1"/>
</dbReference>
<comment type="catalytic activity">
    <reaction evidence="17">
        <text>GTP + H2O = GDP + phosphate + H(+)</text>
        <dbReference type="Rhea" id="RHEA:19669"/>
        <dbReference type="ChEBI" id="CHEBI:15377"/>
        <dbReference type="ChEBI" id="CHEBI:15378"/>
        <dbReference type="ChEBI" id="CHEBI:37565"/>
        <dbReference type="ChEBI" id="CHEBI:43474"/>
        <dbReference type="ChEBI" id="CHEBI:58189"/>
        <dbReference type="EC" id="3.6.5.2"/>
    </reaction>
    <physiologicalReaction direction="left-to-right" evidence="17">
        <dbReference type="Rhea" id="RHEA:19670"/>
    </physiologicalReaction>
</comment>
<evidence type="ECO:0000256" key="7">
    <source>
        <dbReference type="ARBA" id="ARBA00022475"/>
    </source>
</evidence>
<evidence type="ECO:0000256" key="17">
    <source>
        <dbReference type="ARBA" id="ARBA00047660"/>
    </source>
</evidence>
<dbReference type="PANTHER" id="PTHR47981">
    <property type="entry name" value="RAB FAMILY"/>
    <property type="match status" value="1"/>
</dbReference>
<dbReference type="GO" id="GO:0015031">
    <property type="term" value="P:protein transport"/>
    <property type="evidence" value="ECO:0007669"/>
    <property type="project" value="UniProtKB-KW"/>
</dbReference>
<evidence type="ECO:0000256" key="1">
    <source>
        <dbReference type="ARBA" id="ARBA00001946"/>
    </source>
</evidence>
<dbReference type="SMART" id="SM00173">
    <property type="entry name" value="RAS"/>
    <property type="match status" value="1"/>
</dbReference>
<dbReference type="PANTHER" id="PTHR47981:SF9">
    <property type="entry name" value="RAS-RELATED PROTEIN RAB-9A"/>
    <property type="match status" value="1"/>
</dbReference>
<evidence type="ECO:0000256" key="14">
    <source>
        <dbReference type="ARBA" id="ARBA00023288"/>
    </source>
</evidence>
<evidence type="ECO:0000313" key="20">
    <source>
        <dbReference type="EMBL" id="KAK1802594.1"/>
    </source>
</evidence>
<evidence type="ECO:0000256" key="11">
    <source>
        <dbReference type="ARBA" id="ARBA00022927"/>
    </source>
</evidence>
<feature type="region of interest" description="Disordered" evidence="18">
    <location>
        <begin position="49"/>
        <end position="72"/>
    </location>
</feature>
<reference evidence="20" key="1">
    <citation type="submission" date="2023-03" db="EMBL/GenBank/DDBJ databases">
        <title>Electrophorus voltai genome.</title>
        <authorList>
            <person name="Bian C."/>
        </authorList>
    </citation>
    <scope>NUCLEOTIDE SEQUENCE</scope>
    <source>
        <strain evidence="20">CB-2022</strain>
        <tissue evidence="20">Muscle</tissue>
    </source>
</reference>
<dbReference type="PROSITE" id="PS51420">
    <property type="entry name" value="RHO"/>
    <property type="match status" value="1"/>
</dbReference>
<keyword evidence="13" id="KW-0472">Membrane</keyword>
<keyword evidence="21" id="KW-1185">Reference proteome</keyword>
<dbReference type="SMART" id="SM00176">
    <property type="entry name" value="RAN"/>
    <property type="match status" value="1"/>
</dbReference>
<dbReference type="Gene3D" id="2.20.25.10">
    <property type="match status" value="1"/>
</dbReference>
<organism evidence="20 21">
    <name type="scientific">Electrophorus voltai</name>
    <dbReference type="NCBI Taxonomy" id="2609070"/>
    <lineage>
        <taxon>Eukaryota</taxon>
        <taxon>Metazoa</taxon>
        <taxon>Chordata</taxon>
        <taxon>Craniata</taxon>
        <taxon>Vertebrata</taxon>
        <taxon>Euteleostomi</taxon>
        <taxon>Actinopterygii</taxon>
        <taxon>Neopterygii</taxon>
        <taxon>Teleostei</taxon>
        <taxon>Ostariophysi</taxon>
        <taxon>Gymnotiformes</taxon>
        <taxon>Gymnotoidei</taxon>
        <taxon>Gymnotidae</taxon>
        <taxon>Electrophorus</taxon>
    </lineage>
</organism>
<dbReference type="AlphaFoldDB" id="A0AAD9E340"/>
<evidence type="ECO:0000256" key="3">
    <source>
        <dbReference type="ARBA" id="ARBA00004616"/>
    </source>
</evidence>
<dbReference type="PROSITE" id="PS51419">
    <property type="entry name" value="RAB"/>
    <property type="match status" value="1"/>
</dbReference>
<dbReference type="GO" id="GO:0003925">
    <property type="term" value="F:G protein activity"/>
    <property type="evidence" value="ECO:0007669"/>
    <property type="project" value="UniProtKB-EC"/>
</dbReference>
<dbReference type="GO" id="GO:0005525">
    <property type="term" value="F:GTP binding"/>
    <property type="evidence" value="ECO:0007669"/>
    <property type="project" value="UniProtKB-KW"/>
</dbReference>
<comment type="subcellular location">
    <subcellularLocation>
        <location evidence="2">Cell membrane</location>
        <topology evidence="2">Lipid-anchor</topology>
        <orientation evidence="2">Cytoplasmic side</orientation>
    </subcellularLocation>
    <subcellularLocation>
        <location evidence="3">Cytoplasmic vesicle</location>
        <location evidence="3">Phagosome membrane</location>
        <topology evidence="3">Lipid-anchor</topology>
        <orientation evidence="3">Cytoplasmic side</orientation>
    </subcellularLocation>
</comment>
<feature type="compositionally biased region" description="Polar residues" evidence="18">
    <location>
        <begin position="59"/>
        <end position="72"/>
    </location>
</feature>
<evidence type="ECO:0000256" key="2">
    <source>
        <dbReference type="ARBA" id="ARBA00004342"/>
    </source>
</evidence>
<dbReference type="CDD" id="cd04116">
    <property type="entry name" value="Rab9"/>
    <property type="match status" value="1"/>
</dbReference>
<keyword evidence="8" id="KW-0597">Phosphoprotein</keyword>
<dbReference type="NCBIfam" id="TIGR00231">
    <property type="entry name" value="small_GTP"/>
    <property type="match status" value="1"/>
</dbReference>
<dbReference type="GO" id="GO:0005886">
    <property type="term" value="C:plasma membrane"/>
    <property type="evidence" value="ECO:0007669"/>
    <property type="project" value="UniProtKB-SubCell"/>
</dbReference>
<dbReference type="InterPro" id="IPR001806">
    <property type="entry name" value="Small_GTPase"/>
</dbReference>
<dbReference type="Pfam" id="PF07500">
    <property type="entry name" value="TFIIS_M"/>
    <property type="match status" value="1"/>
</dbReference>
<dbReference type="SMART" id="SM00510">
    <property type="entry name" value="TFS2M"/>
    <property type="match status" value="1"/>
</dbReference>
<evidence type="ECO:0000259" key="19">
    <source>
        <dbReference type="PROSITE" id="PS51321"/>
    </source>
</evidence>
<evidence type="ECO:0000256" key="15">
    <source>
        <dbReference type="ARBA" id="ARBA00023289"/>
    </source>
</evidence>
<evidence type="ECO:0000256" key="10">
    <source>
        <dbReference type="ARBA" id="ARBA00022801"/>
    </source>
</evidence>
<sequence>MNQELTSQASGFSVASGQLSAEGTKSLKEAGEFMNTHKAEVNQAVASDLPSYNGEEDSGATSTITPQPATESTNLRAKCVELLLRALTPDQEADVEATTQLSTLAHTIEKHIHALHSQNQLKYKSCVRSKLANLKNPKSPHLRQGLLTGALPPEVFARMSSKEMAGEELQQLREGYTAAGISEHQLPCGPGGMRTTKVRCRRCEAMDCTVTQVCRGTLFLPSWVKNSNTDEEVVTFVTCAGCGEQWSRVYVMADKSTLLKVILLGDGGVGKSSLMNRYVSNKFDTHLFHTIGVEFLNKELEVDARRVTLQIWDTAGQERFRSLRTPFYRGSDCCLLTFSVDDSQSFLNLNLWRKEFVYYADVKEPESFPFVILGNKIDVSGRQVAKEEAQRWCCENGGHPYFETSAKDATNIVEAFEEVARRVIASDDKQEPLLSTHTVELRRKSRSDPNCC</sequence>
<keyword evidence="16" id="KW-0968">Cytoplasmic vesicle</keyword>
<name>A0AAD9E340_9TELE</name>
<keyword evidence="9" id="KW-0547">Nucleotide-binding</keyword>
<evidence type="ECO:0000256" key="6">
    <source>
        <dbReference type="ARBA" id="ARBA00022448"/>
    </source>
</evidence>
<dbReference type="PROSITE" id="PS51421">
    <property type="entry name" value="RAS"/>
    <property type="match status" value="1"/>
</dbReference>
<dbReference type="GO" id="GO:0030670">
    <property type="term" value="C:phagocytic vesicle membrane"/>
    <property type="evidence" value="ECO:0007669"/>
    <property type="project" value="UniProtKB-SubCell"/>
</dbReference>
<dbReference type="PROSITE" id="PS51321">
    <property type="entry name" value="TFIIS_CENTRAL"/>
    <property type="match status" value="1"/>
</dbReference>
<feature type="domain" description="TFIIS central" evidence="19">
    <location>
        <begin position="75"/>
        <end position="192"/>
    </location>
</feature>
<evidence type="ECO:0000256" key="9">
    <source>
        <dbReference type="ARBA" id="ARBA00022741"/>
    </source>
</evidence>
<gene>
    <name evidence="20" type="ORF">P4O66_004243</name>
</gene>
<evidence type="ECO:0000256" key="18">
    <source>
        <dbReference type="SAM" id="MobiDB-lite"/>
    </source>
</evidence>
<dbReference type="InterPro" id="IPR041824">
    <property type="entry name" value="Rab9"/>
</dbReference>
<dbReference type="EC" id="3.6.5.2" evidence="5"/>
<dbReference type="GO" id="GO:0006351">
    <property type="term" value="P:DNA-templated transcription"/>
    <property type="evidence" value="ECO:0007669"/>
    <property type="project" value="InterPro"/>
</dbReference>
<dbReference type="GO" id="GO:0042147">
    <property type="term" value="P:retrograde transport, endosome to Golgi"/>
    <property type="evidence" value="ECO:0007669"/>
    <property type="project" value="TreeGrafter"/>
</dbReference>
<dbReference type="GO" id="GO:0005829">
    <property type="term" value="C:cytosol"/>
    <property type="evidence" value="ECO:0007669"/>
    <property type="project" value="GOC"/>
</dbReference>
<dbReference type="InterPro" id="IPR003618">
    <property type="entry name" value="TFIIS_cen_dom"/>
</dbReference>
<dbReference type="SUPFAM" id="SSF52540">
    <property type="entry name" value="P-loop containing nucleoside triphosphate hydrolases"/>
    <property type="match status" value="1"/>
</dbReference>
<dbReference type="FunFam" id="3.40.50.300:FF:000360">
    <property type="entry name" value="RAB9B, member RAS oncogene family"/>
    <property type="match status" value="1"/>
</dbReference>
<evidence type="ECO:0000256" key="16">
    <source>
        <dbReference type="ARBA" id="ARBA00023329"/>
    </source>
</evidence>
<keyword evidence="12" id="KW-0342">GTP-binding</keyword>
<evidence type="ECO:0000256" key="12">
    <source>
        <dbReference type="ARBA" id="ARBA00023134"/>
    </source>
</evidence>
<evidence type="ECO:0000256" key="8">
    <source>
        <dbReference type="ARBA" id="ARBA00022553"/>
    </source>
</evidence>
<keyword evidence="10" id="KW-0378">Hydrolase</keyword>
<dbReference type="Proteomes" id="UP001239994">
    <property type="component" value="Unassembled WGS sequence"/>
</dbReference>
<dbReference type="InterPro" id="IPR027417">
    <property type="entry name" value="P-loop_NTPase"/>
</dbReference>
<keyword evidence="11" id="KW-0653">Protein transport</keyword>
<comment type="caution">
    <text evidence="20">The sequence shown here is derived from an EMBL/GenBank/DDBJ whole genome shotgun (WGS) entry which is preliminary data.</text>
</comment>
<dbReference type="SMART" id="SM00174">
    <property type="entry name" value="RHO"/>
    <property type="match status" value="1"/>
</dbReference>
<dbReference type="InterPro" id="IPR005225">
    <property type="entry name" value="Small_GTP-bd"/>
</dbReference>
<protein>
    <recommendedName>
        <fullName evidence="5">small monomeric GTPase</fullName>
        <ecNumber evidence="5">3.6.5.2</ecNumber>
    </recommendedName>
</protein>
<dbReference type="SMART" id="SM00175">
    <property type="entry name" value="RAB"/>
    <property type="match status" value="1"/>
</dbReference>
<comment type="cofactor">
    <cofactor evidence="1">
        <name>Mg(2+)</name>
        <dbReference type="ChEBI" id="CHEBI:18420"/>
    </cofactor>
</comment>
<evidence type="ECO:0000313" key="21">
    <source>
        <dbReference type="Proteomes" id="UP001239994"/>
    </source>
</evidence>
<dbReference type="Pfam" id="PF00071">
    <property type="entry name" value="Ras"/>
    <property type="match status" value="1"/>
</dbReference>
<proteinExistence type="inferred from homology"/>
<comment type="similarity">
    <text evidence="4">Belongs to the small GTPase superfamily. Rab family.</text>
</comment>
<dbReference type="Gene3D" id="3.40.50.300">
    <property type="entry name" value="P-loop containing nucleotide triphosphate hydrolases"/>
    <property type="match status" value="1"/>
</dbReference>
<accession>A0AAD9E340</accession>
<evidence type="ECO:0000256" key="4">
    <source>
        <dbReference type="ARBA" id="ARBA00006270"/>
    </source>
</evidence>
<dbReference type="GO" id="GO:0005764">
    <property type="term" value="C:lysosome"/>
    <property type="evidence" value="ECO:0007669"/>
    <property type="project" value="TreeGrafter"/>
</dbReference>
<dbReference type="PRINTS" id="PR00449">
    <property type="entry name" value="RASTRNSFRMNG"/>
</dbReference>
<dbReference type="SUPFAM" id="SSF46942">
    <property type="entry name" value="Elongation factor TFIIS domain 2"/>
    <property type="match status" value="1"/>
</dbReference>
<dbReference type="InterPro" id="IPR036575">
    <property type="entry name" value="TFIIS_cen_dom_sf"/>
</dbReference>
<keyword evidence="7" id="KW-1003">Cell membrane</keyword>
<dbReference type="GO" id="GO:0005770">
    <property type="term" value="C:late endosome"/>
    <property type="evidence" value="ECO:0007669"/>
    <property type="project" value="TreeGrafter"/>
</dbReference>
<keyword evidence="14" id="KW-0449">Lipoprotein</keyword>